<dbReference type="STRING" id="862908.BMS_0858"/>
<keyword evidence="5" id="KW-0597">Phosphoprotein</keyword>
<keyword evidence="9" id="KW-0418">Kinase</keyword>
<evidence type="ECO:0000256" key="4">
    <source>
        <dbReference type="ARBA" id="ARBA00022475"/>
    </source>
</evidence>
<dbReference type="GO" id="GO:0005886">
    <property type="term" value="C:plasma membrane"/>
    <property type="evidence" value="ECO:0007669"/>
    <property type="project" value="UniProtKB-SubCell"/>
</dbReference>
<dbReference type="AlphaFoldDB" id="E1WX50"/>
<evidence type="ECO:0000256" key="7">
    <source>
        <dbReference type="ARBA" id="ARBA00022692"/>
    </source>
</evidence>
<keyword evidence="10" id="KW-0067">ATP-binding</keyword>
<dbReference type="PANTHER" id="PTHR45528">
    <property type="entry name" value="SENSOR HISTIDINE KINASE CPXA"/>
    <property type="match status" value="1"/>
</dbReference>
<keyword evidence="11" id="KW-1133">Transmembrane helix</keyword>
<dbReference type="PATRIC" id="fig|862908.3.peg.818"/>
<name>E1WX50_HALMS</name>
<evidence type="ECO:0000256" key="8">
    <source>
        <dbReference type="ARBA" id="ARBA00022741"/>
    </source>
</evidence>
<dbReference type="Pfam" id="PF00512">
    <property type="entry name" value="HisKA"/>
    <property type="match status" value="1"/>
</dbReference>
<dbReference type="Gene3D" id="3.30.565.10">
    <property type="entry name" value="Histidine kinase-like ATPase, C-terminal domain"/>
    <property type="match status" value="1"/>
</dbReference>
<comment type="subcellular location">
    <subcellularLocation>
        <location evidence="2">Cell membrane</location>
        <topology evidence="2">Multi-pass membrane protein</topology>
    </subcellularLocation>
</comment>
<dbReference type="InterPro" id="IPR005467">
    <property type="entry name" value="His_kinase_dom"/>
</dbReference>
<dbReference type="Gene3D" id="3.30.450.40">
    <property type="match status" value="1"/>
</dbReference>
<keyword evidence="16" id="KW-1185">Reference proteome</keyword>
<keyword evidence="13" id="KW-0472">Membrane</keyword>
<reference evidence="16" key="1">
    <citation type="journal article" date="2013" name="ISME J.">
        <title>A small predatory core genome in the divergent marine Bacteriovorax marinus SJ and the terrestrial Bdellovibrio bacteriovorus.</title>
        <authorList>
            <person name="Crossman L.C."/>
            <person name="Chen H."/>
            <person name="Cerdeno-Tarraga A.M."/>
            <person name="Brooks K."/>
            <person name="Quail M.A."/>
            <person name="Pineiro S.A."/>
            <person name="Hobley L."/>
            <person name="Sockett R.E."/>
            <person name="Bentley S.D."/>
            <person name="Parkhill J."/>
            <person name="Williams H.N."/>
            <person name="Stine O.C."/>
        </authorList>
    </citation>
    <scope>NUCLEOTIDE SEQUENCE [LARGE SCALE GENOMIC DNA]</scope>
    <source>
        <strain evidence="16">ATCC BAA-682 / DSM 15412 / SJ</strain>
    </source>
</reference>
<dbReference type="InterPro" id="IPR003018">
    <property type="entry name" value="GAF"/>
</dbReference>
<evidence type="ECO:0000256" key="12">
    <source>
        <dbReference type="ARBA" id="ARBA00023012"/>
    </source>
</evidence>
<dbReference type="EMBL" id="FQ312005">
    <property type="protein sequence ID" value="CBW25751.1"/>
    <property type="molecule type" value="Genomic_DNA"/>
</dbReference>
<evidence type="ECO:0000256" key="6">
    <source>
        <dbReference type="ARBA" id="ARBA00022679"/>
    </source>
</evidence>
<keyword evidence="7" id="KW-0812">Transmembrane</keyword>
<evidence type="ECO:0000256" key="13">
    <source>
        <dbReference type="ARBA" id="ARBA00023136"/>
    </source>
</evidence>
<dbReference type="InterPro" id="IPR003661">
    <property type="entry name" value="HisK_dim/P_dom"/>
</dbReference>
<evidence type="ECO:0000256" key="10">
    <source>
        <dbReference type="ARBA" id="ARBA00022840"/>
    </source>
</evidence>
<dbReference type="OrthoDB" id="9804645at2"/>
<dbReference type="EC" id="2.7.13.3" evidence="3"/>
<dbReference type="SUPFAM" id="SSF55874">
    <property type="entry name" value="ATPase domain of HSP90 chaperone/DNA topoisomerase II/histidine kinase"/>
    <property type="match status" value="1"/>
</dbReference>
<dbReference type="SMART" id="SM00388">
    <property type="entry name" value="HisKA"/>
    <property type="match status" value="1"/>
</dbReference>
<dbReference type="InterPro" id="IPR050398">
    <property type="entry name" value="HssS/ArlS-like"/>
</dbReference>
<dbReference type="GO" id="GO:0005524">
    <property type="term" value="F:ATP binding"/>
    <property type="evidence" value="ECO:0007669"/>
    <property type="project" value="UniProtKB-KW"/>
</dbReference>
<protein>
    <recommendedName>
        <fullName evidence="3">histidine kinase</fullName>
        <ecNumber evidence="3">2.7.13.3</ecNumber>
    </recommendedName>
</protein>
<gene>
    <name evidence="15" type="ordered locus">BMS_0858</name>
</gene>
<dbReference type="eggNOG" id="COG2205">
    <property type="taxonomic scope" value="Bacteria"/>
</dbReference>
<dbReference type="HOGENOM" id="CLU_662035_0_0_7"/>
<keyword evidence="8" id="KW-0547">Nucleotide-binding</keyword>
<evidence type="ECO:0000256" key="1">
    <source>
        <dbReference type="ARBA" id="ARBA00000085"/>
    </source>
</evidence>
<evidence type="ECO:0000256" key="2">
    <source>
        <dbReference type="ARBA" id="ARBA00004651"/>
    </source>
</evidence>
<dbReference type="Gene3D" id="1.10.287.130">
    <property type="match status" value="1"/>
</dbReference>
<evidence type="ECO:0000256" key="5">
    <source>
        <dbReference type="ARBA" id="ARBA00022553"/>
    </source>
</evidence>
<dbReference type="InterPro" id="IPR036097">
    <property type="entry name" value="HisK_dim/P_sf"/>
</dbReference>
<dbReference type="Proteomes" id="UP000008963">
    <property type="component" value="Chromosome"/>
</dbReference>
<dbReference type="GO" id="GO:0000155">
    <property type="term" value="F:phosphorelay sensor kinase activity"/>
    <property type="evidence" value="ECO:0007669"/>
    <property type="project" value="InterPro"/>
</dbReference>
<dbReference type="Pfam" id="PF01590">
    <property type="entry name" value="GAF"/>
    <property type="match status" value="1"/>
</dbReference>
<dbReference type="InterPro" id="IPR029016">
    <property type="entry name" value="GAF-like_dom_sf"/>
</dbReference>
<comment type="catalytic activity">
    <reaction evidence="1">
        <text>ATP + protein L-histidine = ADP + protein N-phospho-L-histidine.</text>
        <dbReference type="EC" id="2.7.13.3"/>
    </reaction>
</comment>
<accession>E1WX50</accession>
<dbReference type="CDD" id="cd00082">
    <property type="entry name" value="HisKA"/>
    <property type="match status" value="1"/>
</dbReference>
<evidence type="ECO:0000313" key="15">
    <source>
        <dbReference type="EMBL" id="CBW25751.1"/>
    </source>
</evidence>
<evidence type="ECO:0000313" key="16">
    <source>
        <dbReference type="Proteomes" id="UP000008963"/>
    </source>
</evidence>
<organism evidence="15 16">
    <name type="scientific">Halobacteriovorax marinus (strain ATCC BAA-682 / DSM 15412 / SJ)</name>
    <name type="common">Bacteriovorax marinus</name>
    <dbReference type="NCBI Taxonomy" id="862908"/>
    <lineage>
        <taxon>Bacteria</taxon>
        <taxon>Pseudomonadati</taxon>
        <taxon>Bdellovibrionota</taxon>
        <taxon>Bacteriovoracia</taxon>
        <taxon>Bacteriovoracales</taxon>
        <taxon>Halobacteriovoraceae</taxon>
        <taxon>Halobacteriovorax</taxon>
    </lineage>
</organism>
<sequence>MKYPKFVNDETFYSLHDGLKEIDLLKQFASNLKTIHNLTTKHFQDFDTLIKEYLIAGSRIFNLEFGIVSNINGEEYIVCDAVSPENVLEPGAIFELEGTYCREVIYTKRVIGFPHVGSIEEMKGHPVYINMKLESYISAPIFKGSEIFGTLNFSSTSIRRNGFSEYERELISMMANAIGSFLLLKDREEKLASANTRIKKLTGFVAHDLRTPLGNIMGLAALIPDLNKSEAGEMSKEIIKISSESMEMVQTILESAILGEGSLQLEKGLGLLGEEFKKSLNHHSTAIEVAKINFDIQDDRTQVSFDEKRMSQVFNNLVGNCCKYTKSGTTVEVDISKQGEFVFFKMSSIINNENKQGDENFLMRSYGLGNEIIDQVLKLHSSQLQIENDGERYIASFLIK</sequence>
<dbReference type="RefSeq" id="WP_014243536.1">
    <property type="nucleotide sequence ID" value="NC_016620.1"/>
</dbReference>
<dbReference type="InterPro" id="IPR036890">
    <property type="entry name" value="HATPase_C_sf"/>
</dbReference>
<dbReference type="SUPFAM" id="SSF55781">
    <property type="entry name" value="GAF domain-like"/>
    <property type="match status" value="1"/>
</dbReference>
<dbReference type="PROSITE" id="PS50109">
    <property type="entry name" value="HIS_KIN"/>
    <property type="match status" value="1"/>
</dbReference>
<keyword evidence="6" id="KW-0808">Transferase</keyword>
<evidence type="ECO:0000256" key="3">
    <source>
        <dbReference type="ARBA" id="ARBA00012438"/>
    </source>
</evidence>
<evidence type="ECO:0000256" key="11">
    <source>
        <dbReference type="ARBA" id="ARBA00022989"/>
    </source>
</evidence>
<keyword evidence="12" id="KW-0902">Two-component regulatory system</keyword>
<evidence type="ECO:0000256" key="9">
    <source>
        <dbReference type="ARBA" id="ARBA00022777"/>
    </source>
</evidence>
<feature type="domain" description="Histidine kinase" evidence="14">
    <location>
        <begin position="204"/>
        <end position="400"/>
    </location>
</feature>
<evidence type="ECO:0000259" key="14">
    <source>
        <dbReference type="PROSITE" id="PS50109"/>
    </source>
</evidence>
<dbReference type="PANTHER" id="PTHR45528:SF1">
    <property type="entry name" value="SENSOR HISTIDINE KINASE CPXA"/>
    <property type="match status" value="1"/>
</dbReference>
<dbReference type="KEGG" id="bmx:BMS_0858"/>
<keyword evidence="4" id="KW-1003">Cell membrane</keyword>
<proteinExistence type="predicted"/>
<dbReference type="SUPFAM" id="SSF47384">
    <property type="entry name" value="Homodimeric domain of signal transducing histidine kinase"/>
    <property type="match status" value="1"/>
</dbReference>